<accession>A0A841T9Y7</accession>
<reference evidence="12 13" key="1">
    <citation type="submission" date="2020-08" db="EMBL/GenBank/DDBJ databases">
        <title>Cohnella phylogeny.</title>
        <authorList>
            <person name="Dunlap C."/>
        </authorList>
    </citation>
    <scope>NUCLEOTIDE SEQUENCE [LARGE SCALE GENOMIC DNA]</scope>
    <source>
        <strain evidence="12 13">DSM 103658</strain>
    </source>
</reference>
<keyword evidence="7 9" id="KW-0472">Membrane</keyword>
<feature type="transmembrane region" description="Helical" evidence="9">
    <location>
        <begin position="403"/>
        <end position="423"/>
    </location>
</feature>
<dbReference type="AlphaFoldDB" id="A0A841T9Y7"/>
<evidence type="ECO:0000259" key="11">
    <source>
        <dbReference type="PROSITE" id="PS50929"/>
    </source>
</evidence>
<evidence type="ECO:0000256" key="3">
    <source>
        <dbReference type="ARBA" id="ARBA00022692"/>
    </source>
</evidence>
<evidence type="ECO:0000256" key="4">
    <source>
        <dbReference type="ARBA" id="ARBA00022741"/>
    </source>
</evidence>
<dbReference type="GO" id="GO:0034040">
    <property type="term" value="F:ATPase-coupled lipid transmembrane transporter activity"/>
    <property type="evidence" value="ECO:0007669"/>
    <property type="project" value="TreeGrafter"/>
</dbReference>
<dbReference type="InterPro" id="IPR003439">
    <property type="entry name" value="ABC_transporter-like_ATP-bd"/>
</dbReference>
<keyword evidence="6 9" id="KW-1133">Transmembrane helix</keyword>
<evidence type="ECO:0000256" key="6">
    <source>
        <dbReference type="ARBA" id="ARBA00022989"/>
    </source>
</evidence>
<dbReference type="EMBL" id="JACJVN010000023">
    <property type="protein sequence ID" value="MBB6676859.1"/>
    <property type="molecule type" value="Genomic_DNA"/>
</dbReference>
<evidence type="ECO:0000256" key="9">
    <source>
        <dbReference type="SAM" id="Phobius"/>
    </source>
</evidence>
<dbReference type="PANTHER" id="PTHR24221:SF654">
    <property type="entry name" value="ATP-BINDING CASSETTE SUB-FAMILY B MEMBER 6"/>
    <property type="match status" value="1"/>
</dbReference>
<comment type="subcellular location">
    <subcellularLocation>
        <location evidence="1">Cell membrane</location>
        <topology evidence="1">Multi-pass membrane protein</topology>
    </subcellularLocation>
</comment>
<feature type="transmembrane region" description="Helical" evidence="9">
    <location>
        <begin position="322"/>
        <end position="339"/>
    </location>
</feature>
<dbReference type="PROSITE" id="PS00211">
    <property type="entry name" value="ABC_TRANSPORTER_1"/>
    <property type="match status" value="1"/>
</dbReference>
<dbReference type="RefSeq" id="WP_185178148.1">
    <property type="nucleotide sequence ID" value="NZ_CBCSEP010000001.1"/>
</dbReference>
<dbReference type="Pfam" id="PF00005">
    <property type="entry name" value="ABC_tran"/>
    <property type="match status" value="1"/>
</dbReference>
<dbReference type="GO" id="GO:0005524">
    <property type="term" value="F:ATP binding"/>
    <property type="evidence" value="ECO:0007669"/>
    <property type="project" value="UniProtKB-KW"/>
</dbReference>
<organism evidence="12 13">
    <name type="scientific">Cohnella lubricantis</name>
    <dbReference type="NCBI Taxonomy" id="2163172"/>
    <lineage>
        <taxon>Bacteria</taxon>
        <taxon>Bacillati</taxon>
        <taxon>Bacillota</taxon>
        <taxon>Bacilli</taxon>
        <taxon>Bacillales</taxon>
        <taxon>Paenibacillaceae</taxon>
        <taxon>Cohnella</taxon>
    </lineage>
</organism>
<dbReference type="GO" id="GO:0016887">
    <property type="term" value="F:ATP hydrolysis activity"/>
    <property type="evidence" value="ECO:0007669"/>
    <property type="project" value="InterPro"/>
</dbReference>
<dbReference type="GO" id="GO:0005886">
    <property type="term" value="C:plasma membrane"/>
    <property type="evidence" value="ECO:0007669"/>
    <property type="project" value="UniProtKB-SubCell"/>
</dbReference>
<feature type="transmembrane region" description="Helical" evidence="9">
    <location>
        <begin position="217"/>
        <end position="237"/>
    </location>
</feature>
<feature type="domain" description="ABC transporter" evidence="10">
    <location>
        <begin position="497"/>
        <end position="731"/>
    </location>
</feature>
<protein>
    <submittedName>
        <fullName evidence="12">ABC transporter ATP-binding protein</fullName>
    </submittedName>
</protein>
<sequence length="743" mass="81437">MAAKMESRLTAYGTAARLREKAGLTDVLAQWSTPLSETGVSEPRTLVLRKHSLDVQGPNGELLRSIPRSLSSGAAVRETGGGAWLELSLTDGTKIRLAMALLSGIRELTAIAERIGQWAKEASDSDGESANGSAEPASDAGQAEAGAARPAGRSLRTAMSKRLRVLSGLLRYAAPYRKPLMLSGAALLIGVGLEALPPYLMKLMIDGGVLGSSQARFAGLIGMLLAVYVLQAAFQVLRSSISIRIGNRMISRIREDMFDKLMRLSVRYYEHRASAPFIGRIQYDTSSVQSFLSEGLPQLLAQLVMTGTVFAVLLLIDWRLTLWVLCAVPLCGLAAALLWPKMRSLMNRTWNVQFLLQKYIGDALQGVRVIKAFHREEEEKARFGYWNESAVARVIEQQRWSQWLQPGFNLAVSGGIALVWLVIGRQVIRGTASLGTLVAFTTYLSMFIGQLRWNLSLVGQANTSIASADRIFELLNTQEELPEPAKPVPLADARGEIAVDRVSFGYEKGRSVLEDFSLRIRPGEKIGITGRSGAGKSTLLQLLGRFYDPDGGSIRIDGIDLRTLATADLRRHIGIVFQETFLFDGTIAQNIAYGRSGASPMEIMEAARLARAHTFIERLPYGYDTLVGERGVRLSGGEKQRIAIARALLLNPPILLLDEATSSVDMETERDIQSALETLSEGRTTIAIAHRLSTLRNADRIIVLDRGTIVESGTHDELRARNGLYRQLLEAREEARELEEAVP</sequence>
<proteinExistence type="predicted"/>
<evidence type="ECO:0000256" key="7">
    <source>
        <dbReference type="ARBA" id="ARBA00023136"/>
    </source>
</evidence>
<dbReference type="SMART" id="SM00382">
    <property type="entry name" value="AAA"/>
    <property type="match status" value="1"/>
</dbReference>
<keyword evidence="4" id="KW-0547">Nucleotide-binding</keyword>
<dbReference type="SUPFAM" id="SSF90123">
    <property type="entry name" value="ABC transporter transmembrane region"/>
    <property type="match status" value="1"/>
</dbReference>
<feature type="compositionally biased region" description="Low complexity" evidence="8">
    <location>
        <begin position="137"/>
        <end position="152"/>
    </location>
</feature>
<dbReference type="InterPro" id="IPR027417">
    <property type="entry name" value="P-loop_NTPase"/>
</dbReference>
<dbReference type="InterPro" id="IPR011527">
    <property type="entry name" value="ABC1_TM_dom"/>
</dbReference>
<name>A0A841T9Y7_9BACL</name>
<dbReference type="Gene3D" id="3.40.50.300">
    <property type="entry name" value="P-loop containing nucleotide triphosphate hydrolases"/>
    <property type="match status" value="1"/>
</dbReference>
<feature type="region of interest" description="Disordered" evidence="8">
    <location>
        <begin position="122"/>
        <end position="154"/>
    </location>
</feature>
<dbReference type="InterPro" id="IPR003593">
    <property type="entry name" value="AAA+_ATPase"/>
</dbReference>
<dbReference type="InterPro" id="IPR017871">
    <property type="entry name" value="ABC_transporter-like_CS"/>
</dbReference>
<dbReference type="PANTHER" id="PTHR24221">
    <property type="entry name" value="ATP-BINDING CASSETTE SUB-FAMILY B"/>
    <property type="match status" value="1"/>
</dbReference>
<gene>
    <name evidence="12" type="ORF">H4Q31_05875</name>
</gene>
<evidence type="ECO:0000256" key="1">
    <source>
        <dbReference type="ARBA" id="ARBA00004651"/>
    </source>
</evidence>
<feature type="transmembrane region" description="Helical" evidence="9">
    <location>
        <begin position="180"/>
        <end position="197"/>
    </location>
</feature>
<evidence type="ECO:0000259" key="10">
    <source>
        <dbReference type="PROSITE" id="PS50893"/>
    </source>
</evidence>
<dbReference type="Proteomes" id="UP000574133">
    <property type="component" value="Unassembled WGS sequence"/>
</dbReference>
<dbReference type="GO" id="GO:0140359">
    <property type="term" value="F:ABC-type transporter activity"/>
    <property type="evidence" value="ECO:0007669"/>
    <property type="project" value="InterPro"/>
</dbReference>
<dbReference type="PROSITE" id="PS50893">
    <property type="entry name" value="ABC_TRANSPORTER_2"/>
    <property type="match status" value="1"/>
</dbReference>
<keyword evidence="3 9" id="KW-0812">Transmembrane</keyword>
<evidence type="ECO:0000313" key="13">
    <source>
        <dbReference type="Proteomes" id="UP000574133"/>
    </source>
</evidence>
<feature type="transmembrane region" description="Helical" evidence="9">
    <location>
        <begin position="299"/>
        <end position="316"/>
    </location>
</feature>
<evidence type="ECO:0000256" key="5">
    <source>
        <dbReference type="ARBA" id="ARBA00022840"/>
    </source>
</evidence>
<dbReference type="FunFam" id="3.40.50.300:FF:000287">
    <property type="entry name" value="Multidrug ABC transporter ATP-binding protein"/>
    <property type="match status" value="1"/>
</dbReference>
<feature type="domain" description="ABC transmembrane type-1" evidence="11">
    <location>
        <begin position="182"/>
        <end position="453"/>
    </location>
</feature>
<keyword evidence="13" id="KW-1185">Reference proteome</keyword>
<dbReference type="SUPFAM" id="SSF52540">
    <property type="entry name" value="P-loop containing nucleoside triphosphate hydrolases"/>
    <property type="match status" value="1"/>
</dbReference>
<dbReference type="Gene3D" id="1.20.1560.10">
    <property type="entry name" value="ABC transporter type 1, transmembrane domain"/>
    <property type="match status" value="1"/>
</dbReference>
<keyword evidence="5 12" id="KW-0067">ATP-binding</keyword>
<evidence type="ECO:0000313" key="12">
    <source>
        <dbReference type="EMBL" id="MBB6676859.1"/>
    </source>
</evidence>
<keyword evidence="2" id="KW-0813">Transport</keyword>
<dbReference type="InterPro" id="IPR039421">
    <property type="entry name" value="Type_1_exporter"/>
</dbReference>
<dbReference type="InterPro" id="IPR036640">
    <property type="entry name" value="ABC1_TM_sf"/>
</dbReference>
<evidence type="ECO:0000256" key="2">
    <source>
        <dbReference type="ARBA" id="ARBA00022448"/>
    </source>
</evidence>
<dbReference type="Pfam" id="PF00664">
    <property type="entry name" value="ABC_membrane"/>
    <property type="match status" value="1"/>
</dbReference>
<dbReference type="PROSITE" id="PS50929">
    <property type="entry name" value="ABC_TM1F"/>
    <property type="match status" value="1"/>
</dbReference>
<evidence type="ECO:0000256" key="8">
    <source>
        <dbReference type="SAM" id="MobiDB-lite"/>
    </source>
</evidence>
<comment type="caution">
    <text evidence="12">The sequence shown here is derived from an EMBL/GenBank/DDBJ whole genome shotgun (WGS) entry which is preliminary data.</text>
</comment>